<dbReference type="PANTHER" id="PTHR11576">
    <property type="entry name" value="ZONA PELLUCIDA SPERM-BINDING PROTEIN 3"/>
    <property type="match status" value="1"/>
</dbReference>
<evidence type="ECO:0000313" key="5">
    <source>
        <dbReference type="RefSeq" id="XP_015275183.1"/>
    </source>
</evidence>
<keyword evidence="2" id="KW-0732">Signal</keyword>
<evidence type="ECO:0000313" key="4">
    <source>
        <dbReference type="Proteomes" id="UP000694871"/>
    </source>
</evidence>
<feature type="domain" description="ZP" evidence="3">
    <location>
        <begin position="27"/>
        <end position="278"/>
    </location>
</feature>
<keyword evidence="2" id="KW-0964">Secreted</keyword>
<name>A0ABM1KN96_GEKJA</name>
<organism evidence="4 5">
    <name type="scientific">Gekko japonicus</name>
    <name type="common">Schlegel's Japanese gecko</name>
    <dbReference type="NCBI Taxonomy" id="146911"/>
    <lineage>
        <taxon>Eukaryota</taxon>
        <taxon>Metazoa</taxon>
        <taxon>Chordata</taxon>
        <taxon>Craniata</taxon>
        <taxon>Vertebrata</taxon>
        <taxon>Euteleostomi</taxon>
        <taxon>Lepidosauria</taxon>
        <taxon>Squamata</taxon>
        <taxon>Bifurcata</taxon>
        <taxon>Gekkota</taxon>
        <taxon>Gekkonidae</taxon>
        <taxon>Gekkoninae</taxon>
        <taxon>Gekko</taxon>
    </lineage>
</organism>
<evidence type="ECO:0000256" key="1">
    <source>
        <dbReference type="ARBA" id="ARBA00023157"/>
    </source>
</evidence>
<dbReference type="PROSITE" id="PS51257">
    <property type="entry name" value="PROKAR_LIPOPROTEIN"/>
    <property type="match status" value="1"/>
</dbReference>
<comment type="similarity">
    <text evidence="2">Belongs to the ZP domain family. ZPC subfamily.</text>
</comment>
<proteinExistence type="inferred from homology"/>
<gene>
    <name evidence="5" type="primary">LOC107117559</name>
</gene>
<dbReference type="Pfam" id="PF23344">
    <property type="entry name" value="ZP-N"/>
    <property type="match status" value="1"/>
</dbReference>
<dbReference type="RefSeq" id="XP_015275183.1">
    <property type="nucleotide sequence ID" value="XM_015419697.1"/>
</dbReference>
<comment type="subcellular location">
    <subcellularLocation>
        <location evidence="2">Zona pellucida</location>
    </subcellularLocation>
    <subcellularLocation>
        <location evidence="2">Cell membrane</location>
        <topology evidence="2">Single-pass type I membrane protein</topology>
    </subcellularLocation>
</comment>
<protein>
    <recommendedName>
        <fullName evidence="2">Zona pellucida sperm-binding protein 3</fullName>
    </recommendedName>
</protein>
<keyword evidence="1 2" id="KW-1015">Disulfide bond</keyword>
<comment type="PTM">
    <text evidence="2">Proteolytically cleaved before the transmembrane segment to yield the secreted ectodomain incorporated in the zona pellucida.</text>
</comment>
<dbReference type="Gene3D" id="2.60.40.4100">
    <property type="entry name" value="Zona pellucida, ZP-C domain"/>
    <property type="match status" value="1"/>
</dbReference>
<reference evidence="5" key="1">
    <citation type="submission" date="2025-08" db="UniProtKB">
        <authorList>
            <consortium name="RefSeq"/>
        </authorList>
    </citation>
    <scope>IDENTIFICATION</scope>
</reference>
<feature type="chain" id="PRO_5044949208" description="Zona pellucida sperm-binding protein 3" evidence="2">
    <location>
        <begin position="20"/>
        <end position="463"/>
    </location>
</feature>
<evidence type="ECO:0000256" key="2">
    <source>
        <dbReference type="RuleBase" id="RU367066"/>
    </source>
</evidence>
<dbReference type="InterPro" id="IPR001507">
    <property type="entry name" value="ZP_dom"/>
</dbReference>
<keyword evidence="2" id="KW-0812">Transmembrane</keyword>
<keyword evidence="4" id="KW-1185">Reference proteome</keyword>
<dbReference type="InterPro" id="IPR042235">
    <property type="entry name" value="ZP-C_dom"/>
</dbReference>
<dbReference type="Pfam" id="PF00100">
    <property type="entry name" value="Zona_pellucida"/>
    <property type="match status" value="1"/>
</dbReference>
<dbReference type="InterPro" id="IPR055356">
    <property type="entry name" value="ZP-N"/>
</dbReference>
<dbReference type="Gene3D" id="2.60.40.3210">
    <property type="entry name" value="Zona pellucida, ZP-N domain"/>
    <property type="match status" value="1"/>
</dbReference>
<accession>A0ABM1KN96</accession>
<dbReference type="SMART" id="SM00241">
    <property type="entry name" value="ZP"/>
    <property type="match status" value="1"/>
</dbReference>
<evidence type="ECO:0000259" key="3">
    <source>
        <dbReference type="PROSITE" id="PS51034"/>
    </source>
</evidence>
<sequence length="463" mass="50578">MEWLLRVWLLFFLLAGIYAQNTSVSVSCGSSHLVISVPVDLFGTGVPVRASELALGSDCGVTAVHQNTLLLEYPLSACGASRKLHPNSMHYGNILHYKPLATNGVIRTSRFSHSIDCFYPRSGNVSSLGIQPTWFPFSSTLMDRQRLDFALEVYDNTWSHPISNPLYHFGDLINIQASVRKGNHVPLKIYVDECVARPSAESSVKYEVITNHGCLIDGQHSRSHFLATQATETLRFQLDTFTFIEASNQIYLICHLKAVSTDSTDHRNKACSYDHTTAVWNSHEGKDCSCCASPTGCGSKRRKRGQRQRKGLFGADLKFGPITLEAQQVNSSMMYTSSTFELMDVAELLSTDKTPHATVLPHNQFVNTIVRGEVIEDASSDLHLPFSTTTLVIAIACSFIIFVSILGCYFSSRWAHRGYHMEVVGAALGESGAVAMVPAAVGASGAAARKPGMIAAAAESVMC</sequence>
<dbReference type="PROSITE" id="PS51034">
    <property type="entry name" value="ZP_2"/>
    <property type="match status" value="1"/>
</dbReference>
<dbReference type="InterPro" id="IPR055355">
    <property type="entry name" value="ZP-C"/>
</dbReference>
<keyword evidence="2" id="KW-0272">Extracellular matrix</keyword>
<keyword evidence="2" id="KW-0165">Cleavage on pair of basic residues</keyword>
<comment type="function">
    <text evidence="2">Component of the zona pellucida, an extracellular matrix surrounding oocytes which mediates sperm binding, induction of the acrosome reaction and prevents post-fertilization polyspermy. The zona pellucida is composed of 3 to 4 glycoproteins, ZP1, ZP2, ZP3, and ZP4. ZP3 is essential for sperm binding and zona matrix formation.</text>
</comment>
<keyword evidence="2" id="KW-1133">Transmembrane helix</keyword>
<keyword evidence="2" id="KW-1003">Cell membrane</keyword>
<dbReference type="PANTHER" id="PTHR11576:SF2">
    <property type="entry name" value="ZONA PELLUCIDA SPERM-BINDING PROTEIN 3"/>
    <property type="match status" value="1"/>
</dbReference>
<dbReference type="GeneID" id="107117559"/>
<dbReference type="Proteomes" id="UP000694871">
    <property type="component" value="Unplaced"/>
</dbReference>
<feature type="signal peptide" evidence="2">
    <location>
        <begin position="1"/>
        <end position="19"/>
    </location>
</feature>
<comment type="domain">
    <text evidence="2">The ZP domain is involved in the polymerization of the ZP proteins to form the zona pellucida.</text>
</comment>
<feature type="transmembrane region" description="Helical" evidence="2">
    <location>
        <begin position="391"/>
        <end position="411"/>
    </location>
</feature>
<keyword evidence="2" id="KW-0472">Membrane</keyword>